<proteinExistence type="inferred from homology"/>
<organism evidence="4">
    <name type="scientific">Octactis speculum</name>
    <dbReference type="NCBI Taxonomy" id="3111310"/>
    <lineage>
        <taxon>Eukaryota</taxon>
        <taxon>Sar</taxon>
        <taxon>Stramenopiles</taxon>
        <taxon>Ochrophyta</taxon>
        <taxon>Dictyochophyceae</taxon>
        <taxon>Dictyochales</taxon>
        <taxon>Dictyochaceae</taxon>
        <taxon>Octactis</taxon>
    </lineage>
</organism>
<evidence type="ECO:0000256" key="1">
    <source>
        <dbReference type="ARBA" id="ARBA00006499"/>
    </source>
</evidence>
<feature type="domain" description="Phospholipase/carboxylesterase/thioesterase" evidence="3">
    <location>
        <begin position="1"/>
        <end position="102"/>
    </location>
</feature>
<dbReference type="GO" id="GO:0008474">
    <property type="term" value="F:palmitoyl-(protein) hydrolase activity"/>
    <property type="evidence" value="ECO:0007669"/>
    <property type="project" value="TreeGrafter"/>
</dbReference>
<dbReference type="GO" id="GO:0052689">
    <property type="term" value="F:carboxylic ester hydrolase activity"/>
    <property type="evidence" value="ECO:0007669"/>
    <property type="project" value="TreeGrafter"/>
</dbReference>
<gene>
    <name evidence="4" type="ORF">DSPE1174_LOCUS15744</name>
</gene>
<dbReference type="EMBL" id="HBGS01030827">
    <property type="protein sequence ID" value="CAD9429829.1"/>
    <property type="molecule type" value="Transcribed_RNA"/>
</dbReference>
<dbReference type="Pfam" id="PF02230">
    <property type="entry name" value="Abhydrolase_2"/>
    <property type="match status" value="1"/>
</dbReference>
<evidence type="ECO:0000313" key="4">
    <source>
        <dbReference type="EMBL" id="CAD9429829.1"/>
    </source>
</evidence>
<dbReference type="AlphaFoldDB" id="A0A7S2CMJ2"/>
<dbReference type="SUPFAM" id="SSF53474">
    <property type="entry name" value="alpha/beta-Hydrolases"/>
    <property type="match status" value="1"/>
</dbReference>
<dbReference type="PANTHER" id="PTHR10655">
    <property type="entry name" value="LYSOPHOSPHOLIPASE-RELATED"/>
    <property type="match status" value="1"/>
</dbReference>
<keyword evidence="2" id="KW-0378">Hydrolase</keyword>
<sequence>MALQTAIRCRHRLGAVFAMSSYMSDDSWFYSALADTSRKTNFPPVFMAHGTNDNFIQYSWGESTARQIRELGVPVVFTPVNGAAHEMVPQELESLFRWIKETIPLESP</sequence>
<evidence type="ECO:0000259" key="3">
    <source>
        <dbReference type="Pfam" id="PF02230"/>
    </source>
</evidence>
<comment type="similarity">
    <text evidence="1">Belongs to the AB hydrolase superfamily. AB hydrolase 2 family.</text>
</comment>
<dbReference type="InterPro" id="IPR050565">
    <property type="entry name" value="LYPA1-2/EST-like"/>
</dbReference>
<accession>A0A7S2CMJ2</accession>
<dbReference type="GO" id="GO:0005737">
    <property type="term" value="C:cytoplasm"/>
    <property type="evidence" value="ECO:0007669"/>
    <property type="project" value="TreeGrafter"/>
</dbReference>
<reference evidence="4" key="1">
    <citation type="submission" date="2021-01" db="EMBL/GenBank/DDBJ databases">
        <authorList>
            <person name="Corre E."/>
            <person name="Pelletier E."/>
            <person name="Niang G."/>
            <person name="Scheremetjew M."/>
            <person name="Finn R."/>
            <person name="Kale V."/>
            <person name="Holt S."/>
            <person name="Cochrane G."/>
            <person name="Meng A."/>
            <person name="Brown T."/>
            <person name="Cohen L."/>
        </authorList>
    </citation>
    <scope>NUCLEOTIDE SEQUENCE</scope>
    <source>
        <strain evidence="4">CCMP1381</strain>
    </source>
</reference>
<name>A0A7S2CMJ2_9STRA</name>
<dbReference type="PANTHER" id="PTHR10655:SF17">
    <property type="entry name" value="LYSOPHOSPHOLIPASE-LIKE PROTEIN 1"/>
    <property type="match status" value="1"/>
</dbReference>
<protein>
    <recommendedName>
        <fullName evidence="3">Phospholipase/carboxylesterase/thioesterase domain-containing protein</fullName>
    </recommendedName>
</protein>
<evidence type="ECO:0000256" key="2">
    <source>
        <dbReference type="ARBA" id="ARBA00022801"/>
    </source>
</evidence>
<dbReference type="InterPro" id="IPR029058">
    <property type="entry name" value="AB_hydrolase_fold"/>
</dbReference>
<dbReference type="Gene3D" id="3.40.50.1820">
    <property type="entry name" value="alpha/beta hydrolase"/>
    <property type="match status" value="1"/>
</dbReference>
<dbReference type="InterPro" id="IPR003140">
    <property type="entry name" value="PLipase/COase/thioEstase"/>
</dbReference>